<dbReference type="KEGG" id="abs:AZOBR_100140"/>
<sequence>MRLPIPDGGASFRRRPARKDYLCHAGQSRRCCTLLPSSAGRRRRPRRWGAGGGTGPREPADHVLPGAVLRTRAGAPHRRSFGAVGSGRRRSDREDRTGRA</sequence>
<gene>
    <name evidence="2" type="ORF">AZOBR_100140</name>
</gene>
<accession>A0A9P1JQD3</accession>
<keyword evidence="3" id="KW-1185">Reference proteome</keyword>
<feature type="compositionally biased region" description="Basic and acidic residues" evidence="1">
    <location>
        <begin position="89"/>
        <end position="100"/>
    </location>
</feature>
<name>A0A9P1JQD3_9PROT</name>
<dbReference type="AlphaFoldDB" id="A0A9P1JQD3"/>
<protein>
    <submittedName>
        <fullName evidence="2">Uncharacterized protein</fullName>
    </submittedName>
</protein>
<proteinExistence type="predicted"/>
<dbReference type="EMBL" id="HE577327">
    <property type="protein sequence ID" value="CCC97754.1"/>
    <property type="molecule type" value="Genomic_DNA"/>
</dbReference>
<reference evidence="2 3" key="1">
    <citation type="journal article" date="2011" name="PLoS Genet.">
        <title>Azospirillum genomes reveal transition of bacteria from aquatic to terrestrial environments.</title>
        <authorList>
            <person name="Wisniewski-Dye F."/>
            <person name="Borziak K."/>
            <person name="Khalsa-Moyers G."/>
            <person name="Alexandre G."/>
            <person name="Sukharnikov L.O."/>
            <person name="Wuichet K."/>
            <person name="Hurst G.B."/>
            <person name="McDonald W.H."/>
            <person name="Robertson J.S."/>
            <person name="Barbe V."/>
            <person name="Calteau A."/>
            <person name="Rouy Z."/>
            <person name="Mangenot S."/>
            <person name="Prigent-Combaret C."/>
            <person name="Normand P."/>
            <person name="Boyer M."/>
            <person name="Siguier P."/>
            <person name="Dessaux Y."/>
            <person name="Elmerich C."/>
            <person name="Condemine G."/>
            <person name="Krishnen G."/>
            <person name="Kennedy I."/>
            <person name="Paterson A.H."/>
            <person name="Gonzalez V."/>
            <person name="Mavingui P."/>
            <person name="Zhulin I.B."/>
        </authorList>
    </citation>
    <scope>NUCLEOTIDE SEQUENCE [LARGE SCALE GENOMIC DNA]</scope>
    <source>
        <strain evidence="2 3">Sp245</strain>
    </source>
</reference>
<organism evidence="2 3">
    <name type="scientific">Azospirillum baldaniorum</name>
    <dbReference type="NCBI Taxonomy" id="1064539"/>
    <lineage>
        <taxon>Bacteria</taxon>
        <taxon>Pseudomonadati</taxon>
        <taxon>Pseudomonadota</taxon>
        <taxon>Alphaproteobacteria</taxon>
        <taxon>Rhodospirillales</taxon>
        <taxon>Azospirillaceae</taxon>
        <taxon>Azospirillum</taxon>
    </lineage>
</organism>
<dbReference type="Proteomes" id="UP000007319">
    <property type="component" value="Chromosome"/>
</dbReference>
<evidence type="ECO:0000313" key="2">
    <source>
        <dbReference type="EMBL" id="CCC97754.1"/>
    </source>
</evidence>
<evidence type="ECO:0000256" key="1">
    <source>
        <dbReference type="SAM" id="MobiDB-lite"/>
    </source>
</evidence>
<evidence type="ECO:0000313" key="3">
    <source>
        <dbReference type="Proteomes" id="UP000007319"/>
    </source>
</evidence>
<feature type="region of interest" description="Disordered" evidence="1">
    <location>
        <begin position="36"/>
        <end position="100"/>
    </location>
</feature>